<dbReference type="CDD" id="cd02142">
    <property type="entry name" value="McbC_SagB-like_oxidoreductase"/>
    <property type="match status" value="1"/>
</dbReference>
<protein>
    <submittedName>
        <fullName evidence="1">Nitroreductase</fullName>
    </submittedName>
</protein>
<evidence type="ECO:0000313" key="1">
    <source>
        <dbReference type="EMBL" id="MBT2987660.1"/>
    </source>
</evidence>
<dbReference type="EMBL" id="JAHHGM010000001">
    <property type="protein sequence ID" value="MBT2987660.1"/>
    <property type="molecule type" value="Genomic_DNA"/>
</dbReference>
<dbReference type="Gene3D" id="3.40.109.10">
    <property type="entry name" value="NADH Oxidase"/>
    <property type="match status" value="2"/>
</dbReference>
<dbReference type="PANTHER" id="PTHR42741">
    <property type="entry name" value="NITROREDUCTASE FAMILY PROTEIN"/>
    <property type="match status" value="1"/>
</dbReference>
<dbReference type="GO" id="GO:0016491">
    <property type="term" value="F:oxidoreductase activity"/>
    <property type="evidence" value="ECO:0007669"/>
    <property type="project" value="InterPro"/>
</dbReference>
<organism evidence="1 2">
    <name type="scientific">Candidatus Thiodiazotropha taylori</name>
    <dbReference type="NCBI Taxonomy" id="2792791"/>
    <lineage>
        <taxon>Bacteria</taxon>
        <taxon>Pseudomonadati</taxon>
        <taxon>Pseudomonadota</taxon>
        <taxon>Gammaproteobacteria</taxon>
        <taxon>Chromatiales</taxon>
        <taxon>Sedimenticolaceae</taxon>
        <taxon>Candidatus Thiodiazotropha</taxon>
    </lineage>
</organism>
<reference evidence="1 2" key="1">
    <citation type="submission" date="2021-05" db="EMBL/GenBank/DDBJ databases">
        <title>Genetic and Functional Diversity in Clade A Lucinid endosymbionts from the Bahamas.</title>
        <authorList>
            <person name="Giani N.M."/>
            <person name="Engel A.S."/>
            <person name="Campbell B.J."/>
        </authorList>
    </citation>
    <scope>NUCLEOTIDE SEQUENCE [LARGE SCALE GENOMIC DNA]</scope>
    <source>
        <strain evidence="1">LUC16012Gg_MoonRockCtena</strain>
    </source>
</reference>
<gene>
    <name evidence="1" type="ORF">KME65_01730</name>
</gene>
<dbReference type="AlphaFoldDB" id="A0A944MAS7"/>
<dbReference type="InterPro" id="IPR000415">
    <property type="entry name" value="Nitroreductase-like"/>
</dbReference>
<accession>A0A944MAS7</accession>
<sequence length="515" mass="56983">MSTTETIRAYHQRTKHHLGAYARGPEYLDWENQPDPFRRFSGAPLNSLPLTPDPTAGEAVFDIAGISKLLELSMGISAWKQFGPDRWALRCNPSSGNLHPTEAYLVSHGIAGLDDAIYHYAPREHALEQRAELVGGESQCYCLLALTSIAWREAWKYGERAYRYVQLDVGHALGAVRYAAALLGWQVSLLSPGDAAIGDLLGLSRKGDFEGAETEQPDLLVQIHTVGSGLVETLPEGCHWRGRANPLGGEPALHWPLIDEAHHACREEQPDHQPSIAPIDLSREWLSRLGPLIRQRRSAQAFVAKRSSLAIASLQSFLVALMPQNGRPPWDLWPATPRLHLALFIHRVEGLVPGLYALPRRIGLQPELQSALNESFLWQPTPITSDVLPLYRLAEGDMRKVARTLSCHQEIAAASSFSFCMLAEFDQALAQGPSAYRHLHWEAGLIGQAAYLEAERIGMRGTGIGCFFDDSVHLALGIEDTHWQTLYHFTVGFPHIDTRLQTLPPYAHLGEGATA</sequence>
<name>A0A944MAS7_9GAMM</name>
<proteinExistence type="predicted"/>
<dbReference type="Proteomes" id="UP000770889">
    <property type="component" value="Unassembled WGS sequence"/>
</dbReference>
<comment type="caution">
    <text evidence="1">The sequence shown here is derived from an EMBL/GenBank/DDBJ whole genome shotgun (WGS) entry which is preliminary data.</text>
</comment>
<evidence type="ECO:0000313" key="2">
    <source>
        <dbReference type="Proteomes" id="UP000770889"/>
    </source>
</evidence>
<dbReference type="PANTHER" id="PTHR42741:SF3">
    <property type="entry name" value="NITROREDUCTASE FAMILY PROTEIN"/>
    <property type="match status" value="1"/>
</dbReference>
<dbReference type="SUPFAM" id="SSF55469">
    <property type="entry name" value="FMN-dependent nitroreductase-like"/>
    <property type="match status" value="2"/>
</dbReference>